<proteinExistence type="predicted"/>
<dbReference type="EMBL" id="JAUZVZ010000011">
    <property type="protein sequence ID" value="MDP4536406.1"/>
    <property type="molecule type" value="Genomic_DNA"/>
</dbReference>
<dbReference type="PANTHER" id="PTHR22550">
    <property type="entry name" value="SPORE GERMINATION PROTEIN"/>
    <property type="match status" value="1"/>
</dbReference>
<protein>
    <submittedName>
        <fullName evidence="3">VWA domain-containing protein</fullName>
    </submittedName>
</protein>
<dbReference type="PANTHER" id="PTHR22550:SF18">
    <property type="entry name" value="VWFA DOMAIN-CONTAINING PROTEIN"/>
    <property type="match status" value="1"/>
</dbReference>
<dbReference type="Proteomes" id="UP001231616">
    <property type="component" value="Unassembled WGS sequence"/>
</dbReference>
<dbReference type="InterPro" id="IPR002035">
    <property type="entry name" value="VWF_A"/>
</dbReference>
<comment type="caution">
    <text evidence="3">The sequence shown here is derived from an EMBL/GenBank/DDBJ whole genome shotgun (WGS) entry which is preliminary data.</text>
</comment>
<dbReference type="RefSeq" id="WP_305893671.1">
    <property type="nucleotide sequence ID" value="NZ_JAUZVZ010000011.1"/>
</dbReference>
<dbReference type="InterPro" id="IPR033881">
    <property type="entry name" value="vWA_BatA_type"/>
</dbReference>
<dbReference type="Pfam" id="PF00092">
    <property type="entry name" value="VWA"/>
    <property type="match status" value="1"/>
</dbReference>
<keyword evidence="4" id="KW-1185">Reference proteome</keyword>
<dbReference type="InterPro" id="IPR050768">
    <property type="entry name" value="UPF0353/GerABKA_families"/>
</dbReference>
<accession>A0ABT9GZB8</accession>
<gene>
    <name evidence="3" type="ORF">Q3O60_09425</name>
</gene>
<dbReference type="PROSITE" id="PS50234">
    <property type="entry name" value="VWFA"/>
    <property type="match status" value="1"/>
</dbReference>
<dbReference type="SUPFAM" id="SSF53300">
    <property type="entry name" value="vWA-like"/>
    <property type="match status" value="1"/>
</dbReference>
<evidence type="ECO:0000256" key="1">
    <source>
        <dbReference type="SAM" id="Phobius"/>
    </source>
</evidence>
<name>A0ABT9GZB8_9GAMM</name>
<dbReference type="CDD" id="cd01467">
    <property type="entry name" value="vWA_BatA_type"/>
    <property type="match status" value="1"/>
</dbReference>
<evidence type="ECO:0000313" key="3">
    <source>
        <dbReference type="EMBL" id="MDP4536406.1"/>
    </source>
</evidence>
<organism evidence="3 4">
    <name type="scientific">Alkalimonas collagenimarina</name>
    <dbReference type="NCBI Taxonomy" id="400390"/>
    <lineage>
        <taxon>Bacteria</taxon>
        <taxon>Pseudomonadati</taxon>
        <taxon>Pseudomonadota</taxon>
        <taxon>Gammaproteobacteria</taxon>
        <taxon>Alkalimonas</taxon>
    </lineage>
</organism>
<sequence length="329" mass="36943">MLEFSWPWLFILLPLPLLWRSSRGTIGQALKLKPLVKLAQVSAGNSQQWRQARSWIAAIIWLCLVVAAAEPRWVGEPVQLPQQGRDIMLVIDLSGSMEITDMTWQNRPIDRVGAVQRLTKEFLERRQGDRVGLILFADAAYQLTPLTLDLATVQSMLDEVVVGMAGRRTAIGEGIGLAVKRFNELSSSNKVIVFLSDGASNTGNISPEESLQLAKAANVRIHTVGIGAEQMTQQGIFGPRTVNPSHDLDEPLLQRMAAETGGEYFRARNIEEFRRMYQLLDELEPIERESLSFRPQRSLVHWPLAIALLLSLWLACITINWQEVRQGAR</sequence>
<dbReference type="SMART" id="SM00327">
    <property type="entry name" value="VWA"/>
    <property type="match status" value="1"/>
</dbReference>
<keyword evidence="1" id="KW-0812">Transmembrane</keyword>
<reference evidence="3 4" key="1">
    <citation type="submission" date="2023-08" db="EMBL/GenBank/DDBJ databases">
        <authorList>
            <person name="Joshi A."/>
            <person name="Thite S."/>
        </authorList>
    </citation>
    <scope>NUCLEOTIDE SEQUENCE [LARGE SCALE GENOMIC DNA]</scope>
    <source>
        <strain evidence="3 4">AC40</strain>
    </source>
</reference>
<dbReference type="Gene3D" id="3.40.50.410">
    <property type="entry name" value="von Willebrand factor, type A domain"/>
    <property type="match status" value="1"/>
</dbReference>
<keyword evidence="1" id="KW-1133">Transmembrane helix</keyword>
<dbReference type="InterPro" id="IPR036465">
    <property type="entry name" value="vWFA_dom_sf"/>
</dbReference>
<evidence type="ECO:0000313" key="4">
    <source>
        <dbReference type="Proteomes" id="UP001231616"/>
    </source>
</evidence>
<evidence type="ECO:0000259" key="2">
    <source>
        <dbReference type="PROSITE" id="PS50234"/>
    </source>
</evidence>
<feature type="domain" description="VWFA" evidence="2">
    <location>
        <begin position="86"/>
        <end position="283"/>
    </location>
</feature>
<feature type="transmembrane region" description="Helical" evidence="1">
    <location>
        <begin position="299"/>
        <end position="321"/>
    </location>
</feature>
<keyword evidence="1" id="KW-0472">Membrane</keyword>